<feature type="transmembrane region" description="Helical" evidence="13">
    <location>
        <begin position="547"/>
        <end position="568"/>
    </location>
</feature>
<dbReference type="InterPro" id="IPR058240">
    <property type="entry name" value="rSAM_sf"/>
</dbReference>
<feature type="binding site" evidence="10">
    <location>
        <position position="72"/>
    </location>
    <ligand>
        <name>[4Fe-4S] cluster</name>
        <dbReference type="ChEBI" id="CHEBI:49883"/>
        <label>2</label>
        <note>4Fe-4S-S-AdoMet</note>
    </ligand>
</feature>
<keyword evidence="2 10" id="KW-0808">Transferase</keyword>
<dbReference type="PROSITE" id="PS51918">
    <property type="entry name" value="RADICAL_SAM"/>
    <property type="match status" value="1"/>
</dbReference>
<dbReference type="Pfam" id="PF00069">
    <property type="entry name" value="Pkinase"/>
    <property type="match status" value="1"/>
</dbReference>
<dbReference type="SMART" id="SM00729">
    <property type="entry name" value="Elp3"/>
    <property type="match status" value="1"/>
</dbReference>
<dbReference type="NCBIfam" id="NF009544">
    <property type="entry name" value="PRK12928.1"/>
    <property type="match status" value="1"/>
</dbReference>
<dbReference type="NCBIfam" id="TIGR00510">
    <property type="entry name" value="lipA"/>
    <property type="match status" value="1"/>
</dbReference>
<dbReference type="GO" id="GO:0051539">
    <property type="term" value="F:4 iron, 4 sulfur cluster binding"/>
    <property type="evidence" value="ECO:0007669"/>
    <property type="project" value="UniProtKB-UniRule"/>
</dbReference>
<dbReference type="PROSITE" id="PS50011">
    <property type="entry name" value="PROTEIN_KINASE_DOM"/>
    <property type="match status" value="1"/>
</dbReference>
<evidence type="ECO:0000256" key="13">
    <source>
        <dbReference type="SAM" id="Phobius"/>
    </source>
</evidence>
<dbReference type="GO" id="GO:0016992">
    <property type="term" value="F:lipoate synthase activity"/>
    <property type="evidence" value="ECO:0007669"/>
    <property type="project" value="UniProtKB-UniRule"/>
</dbReference>
<dbReference type="SFLD" id="SFLDS00029">
    <property type="entry name" value="Radical_SAM"/>
    <property type="match status" value="1"/>
</dbReference>
<evidence type="ECO:0000256" key="1">
    <source>
        <dbReference type="ARBA" id="ARBA00022485"/>
    </source>
</evidence>
<dbReference type="CDD" id="cd01335">
    <property type="entry name" value="Radical_SAM"/>
    <property type="match status" value="1"/>
</dbReference>
<evidence type="ECO:0000256" key="2">
    <source>
        <dbReference type="ARBA" id="ARBA00022679"/>
    </source>
</evidence>
<organism evidence="16 17">
    <name type="scientific">Triparma columacea</name>
    <dbReference type="NCBI Taxonomy" id="722753"/>
    <lineage>
        <taxon>Eukaryota</taxon>
        <taxon>Sar</taxon>
        <taxon>Stramenopiles</taxon>
        <taxon>Ochrophyta</taxon>
        <taxon>Bolidophyceae</taxon>
        <taxon>Parmales</taxon>
        <taxon>Triparmaceae</taxon>
        <taxon>Triparma</taxon>
    </lineage>
</organism>
<dbReference type="InterPro" id="IPR000719">
    <property type="entry name" value="Prot_kinase_dom"/>
</dbReference>
<dbReference type="InterPro" id="IPR017441">
    <property type="entry name" value="Protein_kinase_ATP_BS"/>
</dbReference>
<dbReference type="SUPFAM" id="SSF56112">
    <property type="entry name" value="Protein kinase-like (PK-like)"/>
    <property type="match status" value="1"/>
</dbReference>
<feature type="binding site" evidence="10">
    <location>
        <position position="42"/>
    </location>
    <ligand>
        <name>[4Fe-4S] cluster</name>
        <dbReference type="ChEBI" id="CHEBI:49883"/>
        <label>1</label>
    </ligand>
</feature>
<comment type="pathway">
    <text evidence="10">Protein modification; protein lipoylation via endogenous pathway; protein N(6)-(lipoyl)lysine from octanoyl-[acyl-carrier-protein]: step 2/2.</text>
</comment>
<evidence type="ECO:0000256" key="3">
    <source>
        <dbReference type="ARBA" id="ARBA00022691"/>
    </source>
</evidence>
<keyword evidence="6 11" id="KW-0067">ATP-binding</keyword>
<dbReference type="GO" id="GO:0004672">
    <property type="term" value="F:protein kinase activity"/>
    <property type="evidence" value="ECO:0007669"/>
    <property type="project" value="InterPro"/>
</dbReference>
<feature type="region of interest" description="Disordered" evidence="12">
    <location>
        <begin position="1"/>
        <end position="23"/>
    </location>
</feature>
<dbReference type="GO" id="GO:0046872">
    <property type="term" value="F:metal ion binding"/>
    <property type="evidence" value="ECO:0007669"/>
    <property type="project" value="UniProtKB-KW"/>
</dbReference>
<sequence length="1102" mass="123957">MPDKRPSWFKVPAPKRAQPGTEETRFDKISSGLQNLTLATVCEEAQCPNIGECWNGGTATIMLLGDTCTRGCMFCSVKTSQSPPAVDPFEPFKTAEAIMEWGVDYIVMTSVDRDDLPDGGSGHFATTVRLLKERKPNLLVECLVSDFRGDLGSVEKLACSGLDVYAHNVETVRRLQRYVRDPRAGYEQSLRTLEHAKRRGGVYTKTSIMLGLGETEEEVIETMRDLREIDVDVLTLGQYLRPTERHLSVVEYVTPAKFEWYKKVGEEMGFKYVASGPMVRSSYKAGEFFIENMIRNERGEEGKEREGDNKIEEANNMSNDSIKLAAVLPVGGTEPDNVLPVGGSEPDNEDVRIMSQDEGENVAHVSSSDTGSYDNSETQSIKRSIKRSISHKISRRVLLFGASRSARKSTEETLVGKYAVTQTLLTGVTFKDRDVEEDYYLSRVVDRIALIKDDFFALLLILPFLIVNRVITKTKDFVLFDLSEDGANVTLIQQLDEEIIDYKQHIMSEDPDQDGYVIFMVVFSLISLITLRIVSMKTEWFIRFEKVSFSFSSHCGFLLAISLNIVAVNQIQKTIPKLKTLLEEAFVSEALKGFRPVHIANEPHMAVHFITVLLETTPCKKDQGVTSAECDSLTRPAFLLCTSISLIYGLAFAMLGFRILFSALMEIGPKQHLVWSGYQIVVMTMIIVEFATFEGKFYPHKLIAQVPVYLFMITQGWRLHFHAKNQILNDRGRFASQQIEALKKQALEAKIAEIDGAFKELKKKTEVTSEQAALIGGVCGVLGDNSDENALRLSSYKIDVDQELIFSKKLGAGAFGIVYKAEFNGEDVAVKQVIAENVNQDSLKRFVGEIQLMSNLHHPNVVQMLACAWEAPNLAIVLEYANNGDLGMMLKKHNSRLTWRARRLRWVRNICHGVSYLHQRSPPVMHRDLKLENCLVTEYNVCKLSDFGESKVVSSFEEDQTIVGTPYYMAPEILKGDAYNESCDVFSFGIALASIGIVDGNAKHVFSPELRAGKRLTQIQKKRLGGMSICNKHAKGWRADLSSFVDEGKWPEEMKNLIERCWREDRTARPTMKEASDEIEKWTPTMFNEGLANGLYTDRALE</sequence>
<protein>
    <recommendedName>
        <fullName evidence="10">Lipoyl synthase, mitochondrial</fullName>
        <ecNumber evidence="10">2.8.1.8</ecNumber>
    </recommendedName>
    <alternativeName>
        <fullName evidence="10">Lipoate synthase</fullName>
        <shortName evidence="10">LS</shortName>
        <shortName evidence="10">Lip-syn</shortName>
    </alternativeName>
    <alternativeName>
        <fullName evidence="10">Lipoic acid synthase</fullName>
    </alternativeName>
</protein>
<evidence type="ECO:0000259" key="15">
    <source>
        <dbReference type="PROSITE" id="PS51918"/>
    </source>
</evidence>
<keyword evidence="13" id="KW-0472">Membrane</keyword>
<feature type="binding site" evidence="10">
    <location>
        <position position="282"/>
    </location>
    <ligand>
        <name>[4Fe-4S] cluster</name>
        <dbReference type="ChEBI" id="CHEBI:49883"/>
        <label>1</label>
    </ligand>
</feature>
<keyword evidence="8 10" id="KW-0411">Iron-sulfur</keyword>
<dbReference type="EC" id="2.8.1.8" evidence="10"/>
<dbReference type="SMART" id="SM00220">
    <property type="entry name" value="S_TKc"/>
    <property type="match status" value="1"/>
</dbReference>
<evidence type="ECO:0000256" key="11">
    <source>
        <dbReference type="PROSITE-ProRule" id="PRU10141"/>
    </source>
</evidence>
<dbReference type="Pfam" id="PF04055">
    <property type="entry name" value="Radical_SAM"/>
    <property type="match status" value="1"/>
</dbReference>
<feature type="transmembrane region" description="Helical" evidence="13">
    <location>
        <begin position="673"/>
        <end position="693"/>
    </location>
</feature>
<feature type="transmembrane region" description="Helical" evidence="13">
    <location>
        <begin position="516"/>
        <end position="535"/>
    </location>
</feature>
<dbReference type="InterPro" id="IPR008271">
    <property type="entry name" value="Ser/Thr_kinase_AS"/>
</dbReference>
<dbReference type="Gene3D" id="3.20.20.70">
    <property type="entry name" value="Aldolase class I"/>
    <property type="match status" value="1"/>
</dbReference>
<feature type="binding site" evidence="10">
    <location>
        <position position="53"/>
    </location>
    <ligand>
        <name>[4Fe-4S] cluster</name>
        <dbReference type="ChEBI" id="CHEBI:49883"/>
        <label>1</label>
    </ligand>
</feature>
<dbReference type="InterPro" id="IPR013785">
    <property type="entry name" value="Aldolase_TIM"/>
</dbReference>
<evidence type="ECO:0000256" key="9">
    <source>
        <dbReference type="ARBA" id="ARBA00047326"/>
    </source>
</evidence>
<dbReference type="AlphaFoldDB" id="A0A9W7GDL9"/>
<keyword evidence="7 10" id="KW-0408">Iron</keyword>
<feature type="domain" description="Radical SAM core" evidence="15">
    <location>
        <begin position="54"/>
        <end position="271"/>
    </location>
</feature>
<evidence type="ECO:0000256" key="6">
    <source>
        <dbReference type="ARBA" id="ARBA00022840"/>
    </source>
</evidence>
<evidence type="ECO:0000256" key="10">
    <source>
        <dbReference type="HAMAP-Rule" id="MF_03123"/>
    </source>
</evidence>
<dbReference type="Gene3D" id="3.30.200.20">
    <property type="entry name" value="Phosphorylase Kinase, domain 1"/>
    <property type="match status" value="1"/>
</dbReference>
<keyword evidence="1 10" id="KW-0004">4Fe-4S</keyword>
<dbReference type="PROSITE" id="PS00108">
    <property type="entry name" value="PROTEIN_KINASE_ST"/>
    <property type="match status" value="1"/>
</dbReference>
<feature type="region of interest" description="Disordered" evidence="12">
    <location>
        <begin position="358"/>
        <end position="379"/>
    </location>
</feature>
<dbReference type="Proteomes" id="UP001165065">
    <property type="component" value="Unassembled WGS sequence"/>
</dbReference>
<evidence type="ECO:0000313" key="16">
    <source>
        <dbReference type="EMBL" id="GMI42503.1"/>
    </source>
</evidence>
<dbReference type="InterPro" id="IPR006638">
    <property type="entry name" value="Elp3/MiaA/NifB-like_rSAM"/>
</dbReference>
<comment type="subcellular location">
    <subcellularLocation>
        <location evidence="10">Mitochondrion</location>
    </subcellularLocation>
</comment>
<evidence type="ECO:0000259" key="14">
    <source>
        <dbReference type="PROSITE" id="PS50011"/>
    </source>
</evidence>
<feature type="binding site" evidence="10">
    <location>
        <position position="75"/>
    </location>
    <ligand>
        <name>[4Fe-4S] cluster</name>
        <dbReference type="ChEBI" id="CHEBI:49883"/>
        <label>2</label>
        <note>4Fe-4S-S-AdoMet</note>
    </ligand>
</feature>
<gene>
    <name evidence="16" type="ORF">TrCOL_g5173</name>
</gene>
<evidence type="ECO:0000256" key="5">
    <source>
        <dbReference type="ARBA" id="ARBA00022741"/>
    </source>
</evidence>
<dbReference type="PROSITE" id="PS00107">
    <property type="entry name" value="PROTEIN_KINASE_ATP"/>
    <property type="match status" value="1"/>
</dbReference>
<comment type="function">
    <text evidence="10">Catalyzes the radical-mediated insertion of two sulfur atoms into the C-6 and C-8 positions of the octanoyl moiety bound to the lipoyl domains of lipoate-dependent enzymes, thereby converting the octanoylated domains into lipoylated derivatives.</text>
</comment>
<evidence type="ECO:0000313" key="17">
    <source>
        <dbReference type="Proteomes" id="UP001165065"/>
    </source>
</evidence>
<evidence type="ECO:0000256" key="8">
    <source>
        <dbReference type="ARBA" id="ARBA00023014"/>
    </source>
</evidence>
<dbReference type="GO" id="GO:0009249">
    <property type="term" value="P:protein lipoylation"/>
    <property type="evidence" value="ECO:0007669"/>
    <property type="project" value="UniProtKB-UniRule"/>
</dbReference>
<feature type="transmembrane region" description="Helical" evidence="13">
    <location>
        <begin position="455"/>
        <end position="472"/>
    </location>
</feature>
<keyword evidence="10" id="KW-0496">Mitochondrion</keyword>
<keyword evidence="5 11" id="KW-0547">Nucleotide-binding</keyword>
<comment type="cofactor">
    <cofactor evidence="10">
        <name>[4Fe-4S] cluster</name>
        <dbReference type="ChEBI" id="CHEBI:49883"/>
    </cofactor>
    <text evidence="10">Binds 2 [4Fe-4S] clusters per subunit. One cluster is coordinated with 3 cysteines and an exchangeable S-adenosyl-L-methionine.</text>
</comment>
<accession>A0A9W7GDL9</accession>
<dbReference type="SFLD" id="SFLDG01058">
    <property type="entry name" value="lipoyl_synthase_like"/>
    <property type="match status" value="1"/>
</dbReference>
<feature type="binding site" evidence="10">
    <location>
        <position position="47"/>
    </location>
    <ligand>
        <name>[4Fe-4S] cluster</name>
        <dbReference type="ChEBI" id="CHEBI:49883"/>
        <label>1</label>
    </ligand>
</feature>
<dbReference type="HAMAP" id="MF_00206">
    <property type="entry name" value="Lipoyl_synth"/>
    <property type="match status" value="1"/>
</dbReference>
<dbReference type="NCBIfam" id="NF004019">
    <property type="entry name" value="PRK05481.1"/>
    <property type="match status" value="1"/>
</dbReference>
<dbReference type="FunFam" id="3.20.20.70:FF:000036">
    <property type="entry name" value="Lipoyl synthase, mitochondrial"/>
    <property type="match status" value="1"/>
</dbReference>
<keyword evidence="13" id="KW-0812">Transmembrane</keyword>
<keyword evidence="17" id="KW-1185">Reference proteome</keyword>
<proteinExistence type="inferred from homology"/>
<reference evidence="17" key="1">
    <citation type="journal article" date="2023" name="Commun. Biol.">
        <title>Genome analysis of Parmales, the sister group of diatoms, reveals the evolutionary specialization of diatoms from phago-mixotrophs to photoautotrophs.</title>
        <authorList>
            <person name="Ban H."/>
            <person name="Sato S."/>
            <person name="Yoshikawa S."/>
            <person name="Yamada K."/>
            <person name="Nakamura Y."/>
            <person name="Ichinomiya M."/>
            <person name="Sato N."/>
            <person name="Blanc-Mathieu R."/>
            <person name="Endo H."/>
            <person name="Kuwata A."/>
            <person name="Ogata H."/>
        </authorList>
    </citation>
    <scope>NUCLEOTIDE SEQUENCE [LARGE SCALE GENOMIC DNA]</scope>
</reference>
<feature type="transmembrane region" description="Helical" evidence="13">
    <location>
        <begin position="637"/>
        <end position="661"/>
    </location>
</feature>
<dbReference type="SUPFAM" id="SSF102114">
    <property type="entry name" value="Radical SAM enzymes"/>
    <property type="match status" value="1"/>
</dbReference>
<feature type="compositionally biased region" description="Polar residues" evidence="12">
    <location>
        <begin position="364"/>
        <end position="379"/>
    </location>
</feature>
<evidence type="ECO:0000256" key="7">
    <source>
        <dbReference type="ARBA" id="ARBA00023004"/>
    </source>
</evidence>
<dbReference type="InterPro" id="IPR003698">
    <property type="entry name" value="Lipoyl_synth"/>
</dbReference>
<feature type="binding site" evidence="11">
    <location>
        <position position="831"/>
    </location>
    <ligand>
        <name>ATP</name>
        <dbReference type="ChEBI" id="CHEBI:30616"/>
    </ligand>
</feature>
<dbReference type="EMBL" id="BRYA01000173">
    <property type="protein sequence ID" value="GMI42503.1"/>
    <property type="molecule type" value="Genomic_DNA"/>
</dbReference>
<comment type="caution">
    <text evidence="16">The sequence shown here is derived from an EMBL/GenBank/DDBJ whole genome shotgun (WGS) entry which is preliminary data.</text>
</comment>
<dbReference type="Gene3D" id="1.10.510.10">
    <property type="entry name" value="Transferase(Phosphotransferase) domain 1"/>
    <property type="match status" value="1"/>
</dbReference>
<keyword evidence="4 10" id="KW-0479">Metal-binding</keyword>
<evidence type="ECO:0000256" key="4">
    <source>
        <dbReference type="ARBA" id="ARBA00022723"/>
    </source>
</evidence>
<comment type="catalytic activity">
    <reaction evidence="9 10">
        <text>[[Fe-S] cluster scaffold protein carrying a second [4Fe-4S](2+) cluster] + N(6)-octanoyl-L-lysyl-[protein] + 2 oxidized [2Fe-2S]-[ferredoxin] + 2 S-adenosyl-L-methionine + 4 H(+) = [[Fe-S] cluster scaffold protein] + N(6)-[(R)-dihydrolipoyl]-L-lysyl-[protein] + 4 Fe(3+) + 2 hydrogen sulfide + 2 5'-deoxyadenosine + 2 L-methionine + 2 reduced [2Fe-2S]-[ferredoxin]</text>
        <dbReference type="Rhea" id="RHEA:16585"/>
        <dbReference type="Rhea" id="RHEA-COMP:9928"/>
        <dbReference type="Rhea" id="RHEA-COMP:10000"/>
        <dbReference type="Rhea" id="RHEA-COMP:10001"/>
        <dbReference type="Rhea" id="RHEA-COMP:10475"/>
        <dbReference type="Rhea" id="RHEA-COMP:14568"/>
        <dbReference type="Rhea" id="RHEA-COMP:14569"/>
        <dbReference type="ChEBI" id="CHEBI:15378"/>
        <dbReference type="ChEBI" id="CHEBI:17319"/>
        <dbReference type="ChEBI" id="CHEBI:29034"/>
        <dbReference type="ChEBI" id="CHEBI:29919"/>
        <dbReference type="ChEBI" id="CHEBI:33722"/>
        <dbReference type="ChEBI" id="CHEBI:33737"/>
        <dbReference type="ChEBI" id="CHEBI:33738"/>
        <dbReference type="ChEBI" id="CHEBI:57844"/>
        <dbReference type="ChEBI" id="CHEBI:59789"/>
        <dbReference type="ChEBI" id="CHEBI:78809"/>
        <dbReference type="ChEBI" id="CHEBI:83100"/>
        <dbReference type="EC" id="2.8.1.8"/>
    </reaction>
</comment>
<comment type="similarity">
    <text evidence="10">Belongs to the radical SAM superfamily. Lipoyl synthase family.</text>
</comment>
<name>A0A9W7GDL9_9STRA</name>
<dbReference type="InterPro" id="IPR011009">
    <property type="entry name" value="Kinase-like_dom_sf"/>
</dbReference>
<dbReference type="PANTHER" id="PTHR10949">
    <property type="entry name" value="LIPOYL SYNTHASE"/>
    <property type="match status" value="1"/>
</dbReference>
<dbReference type="PANTHER" id="PTHR10949:SF0">
    <property type="entry name" value="LIPOYL SYNTHASE, MITOCHONDRIAL"/>
    <property type="match status" value="1"/>
</dbReference>
<feature type="binding site" evidence="10">
    <location>
        <position position="68"/>
    </location>
    <ligand>
        <name>[4Fe-4S] cluster</name>
        <dbReference type="ChEBI" id="CHEBI:49883"/>
        <label>2</label>
        <note>4Fe-4S-S-AdoMet</note>
    </ligand>
</feature>
<dbReference type="InterPro" id="IPR007197">
    <property type="entry name" value="rSAM"/>
</dbReference>
<dbReference type="OrthoDB" id="339325at2759"/>
<keyword evidence="3 10" id="KW-0949">S-adenosyl-L-methionine</keyword>
<dbReference type="SFLD" id="SFLDF00271">
    <property type="entry name" value="lipoyl_synthase"/>
    <property type="match status" value="1"/>
</dbReference>
<keyword evidence="13" id="KW-1133">Transmembrane helix</keyword>
<evidence type="ECO:0000256" key="12">
    <source>
        <dbReference type="SAM" id="MobiDB-lite"/>
    </source>
</evidence>
<dbReference type="GO" id="GO:0005524">
    <property type="term" value="F:ATP binding"/>
    <property type="evidence" value="ECO:0007669"/>
    <property type="project" value="UniProtKB-UniRule"/>
</dbReference>
<dbReference type="GO" id="GO:0005739">
    <property type="term" value="C:mitochondrion"/>
    <property type="evidence" value="ECO:0007669"/>
    <property type="project" value="UniProtKB-SubCell"/>
</dbReference>
<feature type="domain" description="Protein kinase" evidence="14">
    <location>
        <begin position="804"/>
        <end position="1083"/>
    </location>
</feature>